<name>A0A7G6RHG3_RHILV</name>
<evidence type="ECO:0000256" key="1">
    <source>
        <dbReference type="SAM" id="MobiDB-lite"/>
    </source>
</evidence>
<feature type="region of interest" description="Disordered" evidence="1">
    <location>
        <begin position="133"/>
        <end position="153"/>
    </location>
</feature>
<reference evidence="3" key="1">
    <citation type="journal article" date="2020" name="Mol. Plant Microbe">
        <title>Rhizobial microsymbionts of the narrowly endemic Oxytropis species growing in Kamchatka are characterized by significant genetic diversity and possess a set of genes that are associated with T3SS and T6SS secretion systems and can affect the development of symbiosis.</title>
        <authorList>
            <person name="Safronova V."/>
            <person name="Guro P."/>
            <person name="Sazanova A."/>
            <person name="Kuznetsova I."/>
            <person name="Belimov A."/>
            <person name="Yakubov V."/>
            <person name="Chirak E."/>
            <person name="Afonin A."/>
            <person name="Gogolev Y."/>
            <person name="Andronov E."/>
            <person name="Tikhonovich I."/>
        </authorList>
    </citation>
    <scope>NUCLEOTIDE SEQUENCE [LARGE SCALE GENOMIC DNA]</scope>
    <source>
        <strain evidence="3">RCAM0610</strain>
    </source>
</reference>
<sequence>MRRETQAAWLGLGAAGLVAAIGIGVTQTVVAAKTGSVCNTPTTLFCDSLVKPPPEWKGKLFKLSQDYPSTLPKETLPWSGIDPAWEPDKYAFAVLDYFYEGSIRQEAEQSFQTDLNTVRKWYHAPWLDAGANGREPLQGLTRERSSRKGELGPEQKQLWNNWAVGFYNAPGGIALGKIWADHGKPNVSASAMPEGTAAAKLLFTTANETEVPFLKGSPVWRAYVYEDVHLDRHSIDDKRAILPLRLLQIDFAVKDLKHSPTTGWVFGTFVYGGGKVGSQSGWRNVAPVGLMWGNDPNYSGSGELREMRINPYVTLVHYGYQRRLNGPVDNPKSSCMSCHGTAELPQSALLPADGATPEEIARFFVNVPSGKPFTPGAASADYSLQVSMGIMAFNEAQVAKQQPVDKRTQFLKHLEERDEIPARDGGNFQ</sequence>
<proteinExistence type="predicted"/>
<feature type="compositionally biased region" description="Basic and acidic residues" evidence="1">
    <location>
        <begin position="141"/>
        <end position="153"/>
    </location>
</feature>
<gene>
    <name evidence="2" type="ORF">HB770_02265</name>
</gene>
<dbReference type="Proteomes" id="UP000515518">
    <property type="component" value="Chromosome"/>
</dbReference>
<organism evidence="2 3">
    <name type="scientific">Rhizobium leguminosarum bv. viciae</name>
    <dbReference type="NCBI Taxonomy" id="387"/>
    <lineage>
        <taxon>Bacteria</taxon>
        <taxon>Pseudomonadati</taxon>
        <taxon>Pseudomonadota</taxon>
        <taxon>Alphaproteobacteria</taxon>
        <taxon>Hyphomicrobiales</taxon>
        <taxon>Rhizobiaceae</taxon>
        <taxon>Rhizobium/Agrobacterium group</taxon>
        <taxon>Rhizobium</taxon>
    </lineage>
</organism>
<dbReference type="AlphaFoldDB" id="A0A7G6RHG3"/>
<evidence type="ECO:0000313" key="2">
    <source>
        <dbReference type="EMBL" id="QND41695.1"/>
    </source>
</evidence>
<dbReference type="EMBL" id="CP050549">
    <property type="protein sequence ID" value="QND41695.1"/>
    <property type="molecule type" value="Genomic_DNA"/>
</dbReference>
<protein>
    <recommendedName>
        <fullName evidence="4">Cytochrome c domain-containing protein</fullName>
    </recommendedName>
</protein>
<accession>A0A7G6RHG3</accession>
<evidence type="ECO:0000313" key="3">
    <source>
        <dbReference type="Proteomes" id="UP000515518"/>
    </source>
</evidence>
<evidence type="ECO:0008006" key="4">
    <source>
        <dbReference type="Google" id="ProtNLM"/>
    </source>
</evidence>